<keyword evidence="4 6" id="KW-0802">TPR repeat</keyword>
<comment type="subcellular location">
    <subcellularLocation>
        <location evidence="1">Cytoplasm</location>
    </subcellularLocation>
</comment>
<sequence>MYKRCVTFFLILITCQAVYAQNAKIDSLKKLLQQAKSDTQRIQVLNELCRSFWRIAPDTAQELGHQALRIAIKLGLKSDIANAENRVGAAYHFGGDHKKATLHYHKALAMFRAMGDSLGMSKIYNNLGVINKVRGDFLVALEYYQKSMAIQDKVGNSKLVSSSSNNMGNIYLELKNYPKALEYLKKSAKIKKRMKDHGALVSTYTNMGKVYTHLKDYKQAMAYYRKALAMGKEYQFYQLIALTYHHVGNLMYTRNKVDSAIYYQKQASGLSKQMKHRHTQNMALNSLALAYYTKKNYLAAVQIGKEVFVAGRQSKELIVVKDASETLYKSYSALQQYKEAFHYQSIYLRVSDSLFNESRTKEVTRLEMNYDFQKKQELIQVKQQAKDARLKIENERRLAHQRLYLFSVLGVLFTVLVVSVFIFRSRQVQKKLNSQLTTQKNDLQQKKNELVMLNEELHQSRDEIIAQRDYIETQHKDLRQNKERIDNSIRAAQTIQHAVLPVARELRQIFSDYFVIYRPKDVVSGDFYWVKQLPGQTIVVVADCTGHGVPGAFMSLIGVNLLDKIIFQENITQPAEILNQLHFLMNIALRQQGAEQRSGGMDAVVFSLTPQTNHHTKVMFSGARNPLYYKDANQPGIQLLKGNRKSVGGIRNDIEQFTLQEVVLPSGSVLYAGSDGLQDQNDAARKKFGSRRLHDLLHAIVSQPLATQKQRIETTLDLHMQYTVQRDDILWVGIRL</sequence>
<dbReference type="EMBL" id="AAWS01000057">
    <property type="protein sequence ID" value="EAY24977.1"/>
    <property type="molecule type" value="Genomic_DNA"/>
</dbReference>
<feature type="chain" id="PRO_5002641735" evidence="9">
    <location>
        <begin position="21"/>
        <end position="736"/>
    </location>
</feature>
<dbReference type="SMART" id="SM00028">
    <property type="entry name" value="TPR"/>
    <property type="match status" value="5"/>
</dbReference>
<feature type="coiled-coil region" evidence="7">
    <location>
        <begin position="429"/>
        <end position="463"/>
    </location>
</feature>
<dbReference type="InterPro" id="IPR019734">
    <property type="entry name" value="TPR_rpt"/>
</dbReference>
<evidence type="ECO:0000256" key="9">
    <source>
        <dbReference type="SAM" id="SignalP"/>
    </source>
</evidence>
<name>A1ZXA3_MICM2</name>
<dbReference type="SUPFAM" id="SSF48452">
    <property type="entry name" value="TPR-like"/>
    <property type="match status" value="2"/>
</dbReference>
<dbReference type="RefSeq" id="WP_002703730.1">
    <property type="nucleotide sequence ID" value="NZ_AAWS01000057.1"/>
</dbReference>
<dbReference type="eggNOG" id="COG0457">
    <property type="taxonomic scope" value="Bacteria"/>
</dbReference>
<dbReference type="InterPro" id="IPR011990">
    <property type="entry name" value="TPR-like_helical_dom_sf"/>
</dbReference>
<evidence type="ECO:0000256" key="2">
    <source>
        <dbReference type="ARBA" id="ARBA00022490"/>
    </source>
</evidence>
<dbReference type="PANTHER" id="PTHR46630">
    <property type="entry name" value="TETRATRICOPEPTIDE REPEAT PROTEIN 29"/>
    <property type="match status" value="1"/>
</dbReference>
<dbReference type="GO" id="GO:0005737">
    <property type="term" value="C:cytoplasm"/>
    <property type="evidence" value="ECO:0007669"/>
    <property type="project" value="UniProtKB-SubCell"/>
</dbReference>
<dbReference type="Pfam" id="PF07228">
    <property type="entry name" value="SpoIIE"/>
    <property type="match status" value="1"/>
</dbReference>
<evidence type="ECO:0000256" key="6">
    <source>
        <dbReference type="PROSITE-ProRule" id="PRU00339"/>
    </source>
</evidence>
<dbReference type="InterPro" id="IPR001932">
    <property type="entry name" value="PPM-type_phosphatase-like_dom"/>
</dbReference>
<evidence type="ECO:0000313" key="12">
    <source>
        <dbReference type="Proteomes" id="UP000004095"/>
    </source>
</evidence>
<feature type="signal peptide" evidence="9">
    <location>
        <begin position="1"/>
        <end position="20"/>
    </location>
</feature>
<dbReference type="InterPro" id="IPR006597">
    <property type="entry name" value="Sel1-like"/>
</dbReference>
<organism evidence="11 12">
    <name type="scientific">Microscilla marina ATCC 23134</name>
    <dbReference type="NCBI Taxonomy" id="313606"/>
    <lineage>
        <taxon>Bacteria</taxon>
        <taxon>Pseudomonadati</taxon>
        <taxon>Bacteroidota</taxon>
        <taxon>Cytophagia</taxon>
        <taxon>Cytophagales</taxon>
        <taxon>Microscillaceae</taxon>
        <taxon>Microscilla</taxon>
    </lineage>
</organism>
<keyword evidence="8" id="KW-0812">Transmembrane</keyword>
<feature type="transmembrane region" description="Helical" evidence="8">
    <location>
        <begin position="403"/>
        <end position="423"/>
    </location>
</feature>
<dbReference type="Gene3D" id="3.60.40.10">
    <property type="entry name" value="PPM-type phosphatase domain"/>
    <property type="match status" value="1"/>
</dbReference>
<evidence type="ECO:0000256" key="5">
    <source>
        <dbReference type="ARBA" id="ARBA00038253"/>
    </source>
</evidence>
<comment type="caution">
    <text evidence="11">The sequence shown here is derived from an EMBL/GenBank/DDBJ whole genome shotgun (WGS) entry which is preliminary data.</text>
</comment>
<accession>A1ZXA3</accession>
<keyword evidence="8" id="KW-1133">Transmembrane helix</keyword>
<evidence type="ECO:0000313" key="11">
    <source>
        <dbReference type="EMBL" id="EAY24977.1"/>
    </source>
</evidence>
<dbReference type="OrthoDB" id="9763484at2"/>
<keyword evidence="2" id="KW-0963">Cytoplasm</keyword>
<feature type="repeat" description="TPR" evidence="6">
    <location>
        <begin position="121"/>
        <end position="154"/>
    </location>
</feature>
<dbReference type="Pfam" id="PF13424">
    <property type="entry name" value="TPR_12"/>
    <property type="match status" value="2"/>
</dbReference>
<dbReference type="InterPro" id="IPR051476">
    <property type="entry name" value="Bac_ResReg_Asp_Phosphatase"/>
</dbReference>
<evidence type="ECO:0000256" key="7">
    <source>
        <dbReference type="SAM" id="Coils"/>
    </source>
</evidence>
<dbReference type="Proteomes" id="UP000004095">
    <property type="component" value="Unassembled WGS sequence"/>
</dbReference>
<feature type="domain" description="PPM-type phosphatase" evidence="10">
    <location>
        <begin position="511"/>
        <end position="736"/>
    </location>
</feature>
<evidence type="ECO:0000259" key="10">
    <source>
        <dbReference type="SMART" id="SM00331"/>
    </source>
</evidence>
<keyword evidence="7" id="KW-0175">Coiled coil</keyword>
<dbReference type="PROSITE" id="PS50005">
    <property type="entry name" value="TPR"/>
    <property type="match status" value="3"/>
</dbReference>
<reference evidence="11 12" key="1">
    <citation type="submission" date="2007-01" db="EMBL/GenBank/DDBJ databases">
        <authorList>
            <person name="Haygood M."/>
            <person name="Podell S."/>
            <person name="Anderson C."/>
            <person name="Hopkinson B."/>
            <person name="Roe K."/>
            <person name="Barbeau K."/>
            <person name="Gaasterland T."/>
            <person name="Ferriera S."/>
            <person name="Johnson J."/>
            <person name="Kravitz S."/>
            <person name="Beeson K."/>
            <person name="Sutton G."/>
            <person name="Rogers Y.-H."/>
            <person name="Friedman R."/>
            <person name="Frazier M."/>
            <person name="Venter J.C."/>
        </authorList>
    </citation>
    <scope>NUCLEOTIDE SEQUENCE [LARGE SCALE GENOMIC DNA]</scope>
    <source>
        <strain evidence="11 12">ATCC 23134</strain>
    </source>
</reference>
<dbReference type="Gene3D" id="1.25.40.10">
    <property type="entry name" value="Tetratricopeptide repeat domain"/>
    <property type="match status" value="2"/>
</dbReference>
<protein>
    <submittedName>
        <fullName evidence="11">Serine phosphatase RsbU, putative</fullName>
    </submittedName>
</protein>
<keyword evidence="9" id="KW-0732">Signal</keyword>
<dbReference type="PROSITE" id="PS50293">
    <property type="entry name" value="TPR_REGION"/>
    <property type="match status" value="1"/>
</dbReference>
<comment type="similarity">
    <text evidence="5">Belongs to the Rap family.</text>
</comment>
<dbReference type="SMART" id="SM00331">
    <property type="entry name" value="PP2C_SIG"/>
    <property type="match status" value="1"/>
</dbReference>
<dbReference type="eggNOG" id="COG2208">
    <property type="taxonomic scope" value="Bacteria"/>
</dbReference>
<evidence type="ECO:0000256" key="3">
    <source>
        <dbReference type="ARBA" id="ARBA00022737"/>
    </source>
</evidence>
<feature type="repeat" description="TPR" evidence="6">
    <location>
        <begin position="201"/>
        <end position="234"/>
    </location>
</feature>
<dbReference type="AlphaFoldDB" id="A1ZXA3"/>
<dbReference type="PANTHER" id="PTHR46630:SF1">
    <property type="entry name" value="TETRATRICOPEPTIDE REPEAT PROTEIN 29"/>
    <property type="match status" value="1"/>
</dbReference>
<keyword evidence="8" id="KW-0472">Membrane</keyword>
<evidence type="ECO:0000256" key="1">
    <source>
        <dbReference type="ARBA" id="ARBA00004496"/>
    </source>
</evidence>
<dbReference type="SMART" id="SM00671">
    <property type="entry name" value="SEL1"/>
    <property type="match status" value="4"/>
</dbReference>
<evidence type="ECO:0000256" key="8">
    <source>
        <dbReference type="SAM" id="Phobius"/>
    </source>
</evidence>
<gene>
    <name evidence="11" type="ORF">M23134_03691</name>
</gene>
<keyword evidence="12" id="KW-1185">Reference proteome</keyword>
<feature type="repeat" description="TPR" evidence="6">
    <location>
        <begin position="161"/>
        <end position="194"/>
    </location>
</feature>
<proteinExistence type="inferred from homology"/>
<keyword evidence="3" id="KW-0677">Repeat</keyword>
<evidence type="ECO:0000256" key="4">
    <source>
        <dbReference type="ARBA" id="ARBA00022803"/>
    </source>
</evidence>
<dbReference type="InterPro" id="IPR036457">
    <property type="entry name" value="PPM-type-like_dom_sf"/>
</dbReference>